<accession>A0A544TUK9</accession>
<evidence type="ECO:0000313" key="3">
    <source>
        <dbReference type="Proteomes" id="UP000316626"/>
    </source>
</evidence>
<dbReference type="PANTHER" id="PTHR41302">
    <property type="entry name" value="PRESPORE-SPECIFIC TRANSCRIPTIONAL REGULATOR RSFA-RELATED"/>
    <property type="match status" value="1"/>
</dbReference>
<name>A0A544TUK9_9BACI</name>
<keyword evidence="1" id="KW-0175">Coiled coil</keyword>
<organism evidence="2 3">
    <name type="scientific">Psychrobacillus vulpis</name>
    <dbReference type="NCBI Taxonomy" id="2325572"/>
    <lineage>
        <taxon>Bacteria</taxon>
        <taxon>Bacillati</taxon>
        <taxon>Bacillota</taxon>
        <taxon>Bacilli</taxon>
        <taxon>Bacillales</taxon>
        <taxon>Bacillaceae</taxon>
        <taxon>Psychrobacillus</taxon>
    </lineage>
</organism>
<keyword evidence="3" id="KW-1185">Reference proteome</keyword>
<dbReference type="NCBIfam" id="TIGR02894">
    <property type="entry name" value="DNA_bind_RsfA"/>
    <property type="match status" value="1"/>
</dbReference>
<dbReference type="InterPro" id="IPR014243">
    <property type="entry name" value="RsfA-like"/>
</dbReference>
<proteinExistence type="predicted"/>
<evidence type="ECO:0000313" key="2">
    <source>
        <dbReference type="EMBL" id="TQR21116.1"/>
    </source>
</evidence>
<dbReference type="Proteomes" id="UP000316626">
    <property type="component" value="Unassembled WGS sequence"/>
</dbReference>
<feature type="coiled-coil region" evidence="1">
    <location>
        <begin position="137"/>
        <end position="171"/>
    </location>
</feature>
<sequence>MVKIRQDAWMDENDEMLAEMVLRHVREGSTQLNAFEEAGDELNRTAAACGFRWNAVVRHQYETELKEAKKERKEKLRILGKDYRRRGNGIYLAKPQENGERTAASVPVSALSIDIIIAYLVRLQHSDSDISRYRHLASISTEKIRKLESELAKLEKENAAIKQDYEQFVQIMNRARRLVTLNDEEVPAVPIFQMEKNGNLVSKEPPTM</sequence>
<dbReference type="OrthoDB" id="2845592at2"/>
<evidence type="ECO:0000256" key="1">
    <source>
        <dbReference type="SAM" id="Coils"/>
    </source>
</evidence>
<dbReference type="AlphaFoldDB" id="A0A544TUK9"/>
<comment type="caution">
    <text evidence="2">The sequence shown here is derived from an EMBL/GenBank/DDBJ whole genome shotgun (WGS) entry which is preliminary data.</text>
</comment>
<dbReference type="RefSeq" id="WP_142641008.1">
    <property type="nucleotide sequence ID" value="NZ_VDGI01000002.1"/>
</dbReference>
<gene>
    <name evidence="2" type="ORF">FG384_02610</name>
</gene>
<dbReference type="PANTHER" id="PTHR41302:SF2">
    <property type="entry name" value="PRESPORE SPECIFIC TRANSCRIPTIONAL ACTIVATOR RSFA"/>
    <property type="match status" value="1"/>
</dbReference>
<reference evidence="2 3" key="1">
    <citation type="submission" date="2019-06" db="EMBL/GenBank/DDBJ databases">
        <title>Psychrobacillus vulpis sp. nov., a new species isolated from feces of a red fox that inhabits in The Tablas de Daimiel Natural Park, Albacete, Spain.</title>
        <authorList>
            <person name="Rodriguez M."/>
            <person name="Reina J.C."/>
            <person name="Bejar V."/>
            <person name="Llamas I."/>
        </authorList>
    </citation>
    <scope>NUCLEOTIDE SEQUENCE [LARGE SCALE GENOMIC DNA]</scope>
    <source>
        <strain evidence="2 3">Z8</strain>
    </source>
</reference>
<protein>
    <submittedName>
        <fullName evidence="2">RsfA family transcriptional regulator</fullName>
    </submittedName>
</protein>
<dbReference type="EMBL" id="VDGI01000002">
    <property type="protein sequence ID" value="TQR21116.1"/>
    <property type="molecule type" value="Genomic_DNA"/>
</dbReference>